<reference evidence="1 2" key="1">
    <citation type="submission" date="2017-06" db="EMBL/GenBank/DDBJ databases">
        <authorList>
            <consortium name="Pathogen Informatics"/>
        </authorList>
    </citation>
    <scope>NUCLEOTIDE SEQUENCE [LARGE SCALE GENOMIC DNA]</scope>
    <source>
        <strain evidence="1 2">NCTC13490</strain>
    </source>
</reference>
<accession>A0A239XPN0</accession>
<proteinExistence type="predicted"/>
<evidence type="ECO:0000313" key="2">
    <source>
        <dbReference type="Proteomes" id="UP000215196"/>
    </source>
</evidence>
<evidence type="ECO:0000313" key="1">
    <source>
        <dbReference type="EMBL" id="SNV47994.1"/>
    </source>
</evidence>
<dbReference type="AlphaFoldDB" id="A0A239XPN0"/>
<dbReference type="KEGG" id="ctak:4412677_01842"/>
<sequence>MFYVVFWQCVGCDYIKKNLVVAIFFCFIPKATFDYGSKYDFLNVPILLC</sequence>
<dbReference type="EMBL" id="LT906465">
    <property type="protein sequence ID" value="SNV47994.1"/>
    <property type="molecule type" value="Genomic_DNA"/>
</dbReference>
<keyword evidence="2" id="KW-1185">Reference proteome</keyword>
<dbReference type="Proteomes" id="UP000215196">
    <property type="component" value="Chromosome 1"/>
</dbReference>
<protein>
    <submittedName>
        <fullName evidence="1">Uncharacterized protein</fullName>
    </submittedName>
</protein>
<name>A0A239XPN0_9FLAO</name>
<gene>
    <name evidence="1" type="ORF">SAMEA4412677_01842</name>
</gene>
<organism evidence="1 2">
    <name type="scientific">Chryseobacterium taklimakanense</name>
    <dbReference type="NCBI Taxonomy" id="536441"/>
    <lineage>
        <taxon>Bacteria</taxon>
        <taxon>Pseudomonadati</taxon>
        <taxon>Bacteroidota</taxon>
        <taxon>Flavobacteriia</taxon>
        <taxon>Flavobacteriales</taxon>
        <taxon>Weeksellaceae</taxon>
        <taxon>Chryseobacterium group</taxon>
        <taxon>Chryseobacterium</taxon>
    </lineage>
</organism>